<dbReference type="InterPro" id="IPR012338">
    <property type="entry name" value="Beta-lactam/transpept-like"/>
</dbReference>
<accession>A0A7W4I882</accession>
<dbReference type="Proteomes" id="UP000550787">
    <property type="component" value="Unassembled WGS sequence"/>
</dbReference>
<dbReference type="GO" id="GO:0046677">
    <property type="term" value="P:response to antibiotic"/>
    <property type="evidence" value="ECO:0007669"/>
    <property type="project" value="UniProtKB-KW"/>
</dbReference>
<dbReference type="AlphaFoldDB" id="A0A7W4I882"/>
<comment type="caution">
    <text evidence="6">The sequence shown here is derived from an EMBL/GenBank/DDBJ whole genome shotgun (WGS) entry which is preliminary data.</text>
</comment>
<evidence type="ECO:0000313" key="6">
    <source>
        <dbReference type="EMBL" id="MBB2158072.1"/>
    </source>
</evidence>
<dbReference type="Gene3D" id="3.40.710.10">
    <property type="entry name" value="DD-peptidase/beta-lactamase superfamily"/>
    <property type="match status" value="1"/>
</dbReference>
<dbReference type="GO" id="GO:0008800">
    <property type="term" value="F:beta-lactamase activity"/>
    <property type="evidence" value="ECO:0007669"/>
    <property type="project" value="UniProtKB-EC"/>
</dbReference>
<dbReference type="EC" id="3.5.2.6" evidence="2"/>
<dbReference type="InterPro" id="IPR000871">
    <property type="entry name" value="Beta-lactam_class-A"/>
</dbReference>
<dbReference type="InterPro" id="IPR023650">
    <property type="entry name" value="Beta-lactam_class-A_AS"/>
</dbReference>
<evidence type="ECO:0000256" key="4">
    <source>
        <dbReference type="SAM" id="SignalP"/>
    </source>
</evidence>
<dbReference type="InterPro" id="IPR001466">
    <property type="entry name" value="Beta-lactam-related"/>
</dbReference>
<proteinExistence type="inferred from homology"/>
<dbReference type="RefSeq" id="WP_183116528.1">
    <property type="nucleotide sequence ID" value="NZ_JABEQG010000055.1"/>
</dbReference>
<protein>
    <recommendedName>
        <fullName evidence="2">beta-lactamase</fullName>
        <ecNumber evidence="2">3.5.2.6</ecNumber>
    </recommendedName>
</protein>
<evidence type="ECO:0000313" key="7">
    <source>
        <dbReference type="Proteomes" id="UP000550787"/>
    </source>
</evidence>
<dbReference type="EMBL" id="JABEQG010000055">
    <property type="protein sequence ID" value="MBB2158072.1"/>
    <property type="molecule type" value="Genomic_DNA"/>
</dbReference>
<feature type="chain" id="PRO_5030903796" description="beta-lactamase" evidence="4">
    <location>
        <begin position="26"/>
        <end position="96"/>
    </location>
</feature>
<gene>
    <name evidence="6" type="ORF">HLH33_17520</name>
</gene>
<dbReference type="SUPFAM" id="SSF56601">
    <property type="entry name" value="beta-lactamase/transpeptidase-like"/>
    <property type="match status" value="1"/>
</dbReference>
<name>A0A7W4I882_GLUDI</name>
<feature type="signal peptide" evidence="4">
    <location>
        <begin position="1"/>
        <end position="25"/>
    </location>
</feature>
<dbReference type="PROSITE" id="PS00146">
    <property type="entry name" value="BETA_LACTAMASE_A"/>
    <property type="match status" value="1"/>
</dbReference>
<keyword evidence="3" id="KW-0046">Antibiotic resistance</keyword>
<dbReference type="PRINTS" id="PR00118">
    <property type="entry name" value="BLACTAMASEA"/>
</dbReference>
<keyword evidence="4" id="KW-0732">Signal</keyword>
<feature type="domain" description="Beta-lactamase-related" evidence="5">
    <location>
        <begin position="40"/>
        <end position="94"/>
    </location>
</feature>
<organism evidence="6 7">
    <name type="scientific">Gluconacetobacter diazotrophicus</name>
    <name type="common">Acetobacter diazotrophicus</name>
    <dbReference type="NCBI Taxonomy" id="33996"/>
    <lineage>
        <taxon>Bacteria</taxon>
        <taxon>Pseudomonadati</taxon>
        <taxon>Pseudomonadota</taxon>
        <taxon>Alphaproteobacteria</taxon>
        <taxon>Acetobacterales</taxon>
        <taxon>Acetobacteraceae</taxon>
        <taxon>Gluconacetobacter</taxon>
    </lineage>
</organism>
<comment type="similarity">
    <text evidence="1">Belongs to the class-A beta-lactamase family.</text>
</comment>
<dbReference type="Pfam" id="PF00144">
    <property type="entry name" value="Beta-lactamase"/>
    <property type="match status" value="1"/>
</dbReference>
<keyword evidence="6" id="KW-0378">Hydrolase</keyword>
<reference evidence="6 7" key="1">
    <citation type="submission" date="2020-04" db="EMBL/GenBank/DDBJ databases">
        <title>Description of novel Gluconacetobacter.</title>
        <authorList>
            <person name="Sombolestani A."/>
        </authorList>
    </citation>
    <scope>NUCLEOTIDE SEQUENCE [LARGE SCALE GENOMIC DNA]</scope>
    <source>
        <strain evidence="6 7">LMG 7603</strain>
    </source>
</reference>
<dbReference type="GO" id="GO:0030655">
    <property type="term" value="P:beta-lactam antibiotic catabolic process"/>
    <property type="evidence" value="ECO:0007669"/>
    <property type="project" value="InterPro"/>
</dbReference>
<evidence type="ECO:0000256" key="3">
    <source>
        <dbReference type="ARBA" id="ARBA00023251"/>
    </source>
</evidence>
<evidence type="ECO:0000259" key="5">
    <source>
        <dbReference type="Pfam" id="PF00144"/>
    </source>
</evidence>
<evidence type="ECO:0000256" key="1">
    <source>
        <dbReference type="ARBA" id="ARBA00009009"/>
    </source>
</evidence>
<evidence type="ECO:0000256" key="2">
    <source>
        <dbReference type="ARBA" id="ARBA00012865"/>
    </source>
</evidence>
<sequence>MAVSITRRLALAAPLVAWPISNAWAHGDIQARLQELESRSGGRLGVAILDTATGRLIGNRVNERFAMCSTCKALVVAFVLSRIDRNEEWLNRRVTC</sequence>